<comment type="function">
    <text evidence="9">Catalyzes 2 different reactions between oxygene and the acireductone 1,2-dihydroxy-3-keto-5-methylthiopentene (DHK-MTPene) depending upon the metal bound in the active site. Fe-containing acireductone dioxygenase (Fe-ARD) produces formate and 2-keto-4-methylthiobutyrate (KMTB), the alpha-ketoacid precursor of methionine in the methionine recycle pathway. Ni-containing acireductone dioxygenase (Ni-ARD) produces methylthiopropionate, carbon monoxide and formate, and does not lie on the methionine recycle pathway.</text>
</comment>
<dbReference type="Pfam" id="PF03079">
    <property type="entry name" value="ARD"/>
    <property type="match status" value="1"/>
</dbReference>
<gene>
    <name evidence="9" type="primary">mtnD</name>
    <name evidence="10" type="ORF">EHS11_05075</name>
</gene>
<dbReference type="GO" id="GO:0005506">
    <property type="term" value="F:iron ion binding"/>
    <property type="evidence" value="ECO:0007669"/>
    <property type="project" value="UniProtKB-UniRule"/>
</dbReference>
<organism evidence="10 11">
    <name type="scientific">Leptospira ilyithenensis</name>
    <dbReference type="NCBI Taxonomy" id="2484901"/>
    <lineage>
        <taxon>Bacteria</taxon>
        <taxon>Pseudomonadati</taxon>
        <taxon>Spirochaetota</taxon>
        <taxon>Spirochaetia</taxon>
        <taxon>Leptospirales</taxon>
        <taxon>Leptospiraceae</taxon>
        <taxon>Leptospira</taxon>
    </lineage>
</organism>
<keyword evidence="6 9" id="KW-0560">Oxidoreductase</keyword>
<evidence type="ECO:0000256" key="8">
    <source>
        <dbReference type="ARBA" id="ARBA00023167"/>
    </source>
</evidence>
<dbReference type="PANTHER" id="PTHR23418:SF0">
    <property type="entry name" value="ACIREDUCTONE DIOXYGENASE"/>
    <property type="match status" value="1"/>
</dbReference>
<dbReference type="GO" id="GO:0010309">
    <property type="term" value="F:acireductone dioxygenase [iron(II)-requiring] activity"/>
    <property type="evidence" value="ECO:0007669"/>
    <property type="project" value="UniProtKB-UniRule"/>
</dbReference>
<comment type="caution">
    <text evidence="10">The sequence shown here is derived from an EMBL/GenBank/DDBJ whole genome shotgun (WGS) entry which is preliminary data.</text>
</comment>
<comment type="catalytic activity">
    <reaction evidence="1 9">
        <text>1,2-dihydroxy-5-(methylsulfanyl)pent-1-en-3-one + O2 = 4-methylsulfanyl-2-oxobutanoate + formate + 2 H(+)</text>
        <dbReference type="Rhea" id="RHEA:24504"/>
        <dbReference type="ChEBI" id="CHEBI:15378"/>
        <dbReference type="ChEBI" id="CHEBI:15379"/>
        <dbReference type="ChEBI" id="CHEBI:15740"/>
        <dbReference type="ChEBI" id="CHEBI:16723"/>
        <dbReference type="ChEBI" id="CHEBI:49252"/>
        <dbReference type="EC" id="1.13.11.54"/>
    </reaction>
</comment>
<dbReference type="GO" id="GO:0019284">
    <property type="term" value="P:L-methionine salvage from S-adenosylmethionine"/>
    <property type="evidence" value="ECO:0007669"/>
    <property type="project" value="InterPro"/>
</dbReference>
<keyword evidence="3 9" id="KW-0028">Amino-acid biosynthesis</keyword>
<dbReference type="InterPro" id="IPR014710">
    <property type="entry name" value="RmlC-like_jellyroll"/>
</dbReference>
<proteinExistence type="inferred from homology"/>
<dbReference type="SUPFAM" id="SSF51182">
    <property type="entry name" value="RmlC-like cupins"/>
    <property type="match status" value="1"/>
</dbReference>
<dbReference type="EMBL" id="RQHV01000036">
    <property type="protein sequence ID" value="TGN11885.1"/>
    <property type="molecule type" value="Genomic_DNA"/>
</dbReference>
<comment type="cofactor">
    <cofactor evidence="9">
        <name>Fe(2+)</name>
        <dbReference type="ChEBI" id="CHEBI:29033"/>
    </cofactor>
    <text evidence="9">Binds 1 Fe(2+) cation per monomer.</text>
</comment>
<comment type="cofactor">
    <cofactor evidence="9">
        <name>Ni(2+)</name>
        <dbReference type="ChEBI" id="CHEBI:49786"/>
    </cofactor>
    <text evidence="9">Binds 1 nickel ion per monomer.</text>
</comment>
<feature type="binding site" evidence="9">
    <location>
        <position position="97"/>
    </location>
    <ligand>
        <name>Fe(2+)</name>
        <dbReference type="ChEBI" id="CHEBI:29033"/>
    </ligand>
</feature>
<keyword evidence="2 9" id="KW-0533">Nickel</keyword>
<dbReference type="UniPathway" id="UPA00904">
    <property type="reaction ID" value="UER00878"/>
</dbReference>
<sequence length="177" mass="20293">MATILRKTEKIQDTKAVKEFLNKNGIVYESFPAPSALDSILGQKSLNDSEKEELLRGLEYRFDDLKKQFGYIARDLVVLHNEIPGIQDVLAKFDKLHIHTDEEVRYIVDGSGVFGFIVNGEKFEVHVAKGDFISIPENTNHWFTLDDAFRIKAVRYFKDNTGWTPVYVDESKVLVHS</sequence>
<dbReference type="HAMAP" id="MF_01682">
    <property type="entry name" value="Salvage_MtnD"/>
    <property type="match status" value="1"/>
</dbReference>
<dbReference type="GO" id="GO:0019509">
    <property type="term" value="P:L-methionine salvage from methylthioadenosine"/>
    <property type="evidence" value="ECO:0007669"/>
    <property type="project" value="UniProtKB-UniRule"/>
</dbReference>
<keyword evidence="4 9" id="KW-0479">Metal-binding</keyword>
<dbReference type="Gene3D" id="2.60.120.10">
    <property type="entry name" value="Jelly Rolls"/>
    <property type="match status" value="1"/>
</dbReference>
<protein>
    <recommendedName>
        <fullName evidence="9">Acireductone dioxygenase</fullName>
    </recommendedName>
    <alternativeName>
        <fullName evidence="9">1,2-dihydroxy-3-keto-5-methylthiopentene dioxygenase</fullName>
        <shortName evidence="9">DHK-MTPene dioxygenase</shortName>
    </alternativeName>
    <alternativeName>
        <fullName evidence="9">Acireductone dioxygenase (Fe(2+)-requiring)</fullName>
        <shortName evidence="9">ARD'</shortName>
        <shortName evidence="9">Fe-ARD</shortName>
        <ecNumber evidence="9">1.13.11.54</ecNumber>
    </alternativeName>
    <alternativeName>
        <fullName evidence="9">Acireductone dioxygenase (Ni(2+)-requiring)</fullName>
        <shortName evidence="9">ARD</shortName>
        <shortName evidence="9">Ni-ARD</shortName>
        <ecNumber evidence="9">1.13.11.53</ecNumber>
    </alternativeName>
</protein>
<keyword evidence="5 9" id="KW-0223">Dioxygenase</keyword>
<accession>A0A4R9LQM9</accession>
<dbReference type="PANTHER" id="PTHR23418">
    <property type="entry name" value="ACIREDUCTONE DIOXYGENASE"/>
    <property type="match status" value="1"/>
</dbReference>
<dbReference type="EC" id="1.13.11.53" evidence="9"/>
<feature type="binding site" evidence="9">
    <location>
        <position position="99"/>
    </location>
    <ligand>
        <name>Fe(2+)</name>
        <dbReference type="ChEBI" id="CHEBI:29033"/>
    </ligand>
</feature>
<comment type="caution">
    <text evidence="9">Lacks conserved residue(s) required for the propagation of feature annotation.</text>
</comment>
<dbReference type="RefSeq" id="WP_135763331.1">
    <property type="nucleotide sequence ID" value="NZ_RQHV01000036.1"/>
</dbReference>
<feature type="binding site" evidence="9">
    <location>
        <position position="141"/>
    </location>
    <ligand>
        <name>Ni(2+)</name>
        <dbReference type="ChEBI" id="CHEBI:49786"/>
    </ligand>
</feature>
<evidence type="ECO:0000256" key="7">
    <source>
        <dbReference type="ARBA" id="ARBA00023004"/>
    </source>
</evidence>
<dbReference type="InterPro" id="IPR011051">
    <property type="entry name" value="RmlC_Cupin_sf"/>
</dbReference>
<feature type="binding site" evidence="9">
    <location>
        <position position="141"/>
    </location>
    <ligand>
        <name>Fe(2+)</name>
        <dbReference type="ChEBI" id="CHEBI:29033"/>
    </ligand>
</feature>
<feature type="binding site" evidence="9">
    <location>
        <position position="103"/>
    </location>
    <ligand>
        <name>Ni(2+)</name>
        <dbReference type="ChEBI" id="CHEBI:49786"/>
    </ligand>
</feature>
<reference evidence="10" key="1">
    <citation type="journal article" date="2019" name="PLoS Negl. Trop. Dis.">
        <title>Revisiting the worldwide diversity of Leptospira species in the environment.</title>
        <authorList>
            <person name="Vincent A.T."/>
            <person name="Schiettekatte O."/>
            <person name="Bourhy P."/>
            <person name="Veyrier F.J."/>
            <person name="Picardeau M."/>
        </authorList>
    </citation>
    <scope>NUCLEOTIDE SEQUENCE [LARGE SCALE GENOMIC DNA]</scope>
    <source>
        <strain evidence="10">201400974</strain>
    </source>
</reference>
<evidence type="ECO:0000256" key="4">
    <source>
        <dbReference type="ARBA" id="ARBA00022723"/>
    </source>
</evidence>
<dbReference type="InterPro" id="IPR023956">
    <property type="entry name" value="ARD_bac"/>
</dbReference>
<comment type="similarity">
    <text evidence="9">Belongs to the acireductone dioxygenase (ARD) family.</text>
</comment>
<evidence type="ECO:0000256" key="2">
    <source>
        <dbReference type="ARBA" id="ARBA00022596"/>
    </source>
</evidence>
<evidence type="ECO:0000256" key="9">
    <source>
        <dbReference type="HAMAP-Rule" id="MF_01682"/>
    </source>
</evidence>
<dbReference type="CDD" id="cd02232">
    <property type="entry name" value="cupin_ARD"/>
    <property type="match status" value="1"/>
</dbReference>
<dbReference type="OrthoDB" id="9795636at2"/>
<comment type="subunit">
    <text evidence="9">Monomer.</text>
</comment>
<dbReference type="EC" id="1.13.11.54" evidence="9"/>
<comment type="catalytic activity">
    <reaction evidence="9">
        <text>1,2-dihydroxy-5-(methylsulfanyl)pent-1-en-3-one + O2 = 3-(methylsulfanyl)propanoate + CO + formate + 2 H(+)</text>
        <dbReference type="Rhea" id="RHEA:14161"/>
        <dbReference type="ChEBI" id="CHEBI:15378"/>
        <dbReference type="ChEBI" id="CHEBI:15379"/>
        <dbReference type="ChEBI" id="CHEBI:15740"/>
        <dbReference type="ChEBI" id="CHEBI:17245"/>
        <dbReference type="ChEBI" id="CHEBI:49016"/>
        <dbReference type="ChEBI" id="CHEBI:49252"/>
        <dbReference type="EC" id="1.13.11.53"/>
    </reaction>
</comment>
<evidence type="ECO:0000256" key="3">
    <source>
        <dbReference type="ARBA" id="ARBA00022605"/>
    </source>
</evidence>
<name>A0A4R9LQM9_9LEPT</name>
<evidence type="ECO:0000256" key="1">
    <source>
        <dbReference type="ARBA" id="ARBA00000428"/>
    </source>
</evidence>
<feature type="site" description="Important to generate the dianion" evidence="9">
    <location>
        <position position="105"/>
    </location>
</feature>
<comment type="pathway">
    <text evidence="9">Amino-acid biosynthesis; L-methionine biosynthesis via salvage pathway; L-methionine from S-methyl-5-thio-alpha-D-ribose 1-phosphate: step 5/6.</text>
</comment>
<dbReference type="GO" id="GO:0010308">
    <property type="term" value="F:acireductone dioxygenase (Ni2+-requiring) activity"/>
    <property type="evidence" value="ECO:0007669"/>
    <property type="project" value="UniProtKB-UniRule"/>
</dbReference>
<dbReference type="InterPro" id="IPR004313">
    <property type="entry name" value="ARD"/>
</dbReference>
<keyword evidence="11" id="KW-1185">Reference proteome</keyword>
<feature type="binding site" evidence="9">
    <location>
        <position position="99"/>
    </location>
    <ligand>
        <name>Ni(2+)</name>
        <dbReference type="ChEBI" id="CHEBI:49786"/>
    </ligand>
</feature>
<keyword evidence="8 9" id="KW-0486">Methionine biosynthesis</keyword>
<evidence type="ECO:0000313" key="11">
    <source>
        <dbReference type="Proteomes" id="UP000298264"/>
    </source>
</evidence>
<dbReference type="GO" id="GO:0016151">
    <property type="term" value="F:nickel cation binding"/>
    <property type="evidence" value="ECO:0007669"/>
    <property type="project" value="UniProtKB-UniRule"/>
</dbReference>
<feature type="binding site" evidence="9">
    <location>
        <position position="97"/>
    </location>
    <ligand>
        <name>Ni(2+)</name>
        <dbReference type="ChEBI" id="CHEBI:49786"/>
    </ligand>
</feature>
<evidence type="ECO:0000256" key="5">
    <source>
        <dbReference type="ARBA" id="ARBA00022964"/>
    </source>
</evidence>
<evidence type="ECO:0000256" key="6">
    <source>
        <dbReference type="ARBA" id="ARBA00023002"/>
    </source>
</evidence>
<dbReference type="AlphaFoldDB" id="A0A4R9LQM9"/>
<dbReference type="Proteomes" id="UP000298264">
    <property type="component" value="Unassembled WGS sequence"/>
</dbReference>
<feature type="binding site" evidence="9">
    <location>
        <position position="103"/>
    </location>
    <ligand>
        <name>Fe(2+)</name>
        <dbReference type="ChEBI" id="CHEBI:29033"/>
    </ligand>
</feature>
<keyword evidence="7 9" id="KW-0408">Iron</keyword>
<evidence type="ECO:0000313" key="10">
    <source>
        <dbReference type="EMBL" id="TGN11885.1"/>
    </source>
</evidence>